<organism evidence="2 3">
    <name type="scientific">Pararhizobium mangrovi</name>
    <dbReference type="NCBI Taxonomy" id="2590452"/>
    <lineage>
        <taxon>Bacteria</taxon>
        <taxon>Pseudomonadati</taxon>
        <taxon>Pseudomonadota</taxon>
        <taxon>Alphaproteobacteria</taxon>
        <taxon>Hyphomicrobiales</taxon>
        <taxon>Rhizobiaceae</taxon>
        <taxon>Rhizobium/Agrobacterium group</taxon>
        <taxon>Pararhizobium</taxon>
    </lineage>
</organism>
<evidence type="ECO:0000313" key="2">
    <source>
        <dbReference type="EMBL" id="TPW27768.1"/>
    </source>
</evidence>
<evidence type="ECO:0000313" key="3">
    <source>
        <dbReference type="Proteomes" id="UP000320314"/>
    </source>
</evidence>
<proteinExistence type="predicted"/>
<comment type="caution">
    <text evidence="2">The sequence shown here is derived from an EMBL/GenBank/DDBJ whole genome shotgun (WGS) entry which is preliminary data.</text>
</comment>
<dbReference type="Proteomes" id="UP000320314">
    <property type="component" value="Unassembled WGS sequence"/>
</dbReference>
<dbReference type="EMBL" id="VHLH01000019">
    <property type="protein sequence ID" value="TPW27768.1"/>
    <property type="molecule type" value="Genomic_DNA"/>
</dbReference>
<feature type="region of interest" description="Disordered" evidence="1">
    <location>
        <begin position="61"/>
        <end position="82"/>
    </location>
</feature>
<accession>A0A506U2R6</accession>
<dbReference type="AlphaFoldDB" id="A0A506U2R6"/>
<evidence type="ECO:0000256" key="1">
    <source>
        <dbReference type="SAM" id="MobiDB-lite"/>
    </source>
</evidence>
<reference evidence="2 3" key="1">
    <citation type="submission" date="2019-06" db="EMBL/GenBank/DDBJ databases">
        <authorList>
            <person name="Li M."/>
        </authorList>
    </citation>
    <scope>NUCLEOTIDE SEQUENCE [LARGE SCALE GENOMIC DNA]</scope>
    <source>
        <strain evidence="2 3">BGMRC6574</strain>
    </source>
</reference>
<gene>
    <name evidence="2" type="ORF">FJU11_11065</name>
</gene>
<sequence length="82" mass="8897">MDPLCDRRMKVGRFATVMRGERRSETQDAPPEGRRRVVKRMERPIYGFPGPCGGICAGPPWGPGPPIGPCAPFQPGPPSRGP</sequence>
<protein>
    <submittedName>
        <fullName evidence="2">Uncharacterized protein</fullName>
    </submittedName>
</protein>
<name>A0A506U2R6_9HYPH</name>
<keyword evidence="3" id="KW-1185">Reference proteome</keyword>